<organism evidence="10 11">
    <name type="scientific">Latimeria chalumnae</name>
    <name type="common">Coelacanth</name>
    <dbReference type="NCBI Taxonomy" id="7897"/>
    <lineage>
        <taxon>Eukaryota</taxon>
        <taxon>Metazoa</taxon>
        <taxon>Chordata</taxon>
        <taxon>Craniata</taxon>
        <taxon>Vertebrata</taxon>
        <taxon>Euteleostomi</taxon>
        <taxon>Coelacanthiformes</taxon>
        <taxon>Coelacanthidae</taxon>
        <taxon>Latimeria</taxon>
    </lineage>
</organism>
<reference evidence="10" key="3">
    <citation type="submission" date="2025-09" db="UniProtKB">
        <authorList>
            <consortium name="Ensembl"/>
        </authorList>
    </citation>
    <scope>IDENTIFICATION</scope>
</reference>
<dbReference type="GO" id="GO:0036064">
    <property type="term" value="C:ciliary basal body"/>
    <property type="evidence" value="ECO:0007669"/>
    <property type="project" value="TreeGrafter"/>
</dbReference>
<sequence length="501" mass="58327">LKNWLGSFSYLLCHSGHARKFISRYTSRSYLSPSDSCDHSAVLCSPLLKERTHLNCSAFCWSENLDQCISYLNREVQTLGLPSLYEDGFEGPERGFNLVALVNCAYGLLRLYQETHAKLGSLESEQFKSNNERDFLRSNQVKLKDQIEACQTEAASLQVKEQQLQTKNKNLHILLKTEKEEVLKLRSIISSRATQHSHEMRRKEQELNKVKQRMNHFLMDKRDRRAGMDVLNIVGRADGKRATWKTEKSESKKEEEMYKVLVGNLEKQLKELMAENSELKQLLDHMKRDMHCILASHKASVEEDSFAAALDLEEGEEDLLKEDLSQSCEAVQEQLTRTVRKQWRSLKSHVEKLGAQKRAFLHSCPLNAVESEVISMTDHDKEIAKLKVEIEQSREVISMQQHLLQEHTAALNSSDLPTPLRDSYFLEEQEHLKEEWEMFEEQRKKFELERRNFTEAAIRLGYERQKFEEERALLVKQQFLSLTPFVDHKGTPTWKTMTSFT</sequence>
<dbReference type="GO" id="GO:0005912">
    <property type="term" value="C:adherens junction"/>
    <property type="evidence" value="ECO:0007669"/>
    <property type="project" value="UniProtKB-SubCell"/>
</dbReference>
<evidence type="ECO:0000256" key="3">
    <source>
        <dbReference type="ARBA" id="ARBA00009291"/>
    </source>
</evidence>
<dbReference type="InterPro" id="IPR052300">
    <property type="entry name" value="Adhesion_Centrosome_assoc"/>
</dbReference>
<dbReference type="Ensembl" id="ENSLACT00000009085.1">
    <property type="protein sequence ID" value="ENSLACP00000009016.1"/>
    <property type="gene ID" value="ENSLACG00000007960.1"/>
</dbReference>
<gene>
    <name evidence="10" type="primary">LOC102366311</name>
</gene>
<dbReference type="InterPro" id="IPR021622">
    <property type="entry name" value="Afadin/alpha-actinin-bd"/>
</dbReference>
<dbReference type="GO" id="GO:0007155">
    <property type="term" value="P:cell adhesion"/>
    <property type="evidence" value="ECO:0007669"/>
    <property type="project" value="UniProtKB-KW"/>
</dbReference>
<dbReference type="Proteomes" id="UP000008672">
    <property type="component" value="Unassembled WGS sequence"/>
</dbReference>
<dbReference type="EMBL" id="AFYH01200095">
    <property type="status" value="NOT_ANNOTATED_CDS"/>
    <property type="molecule type" value="Genomic_DNA"/>
</dbReference>
<name>H3AH95_LATCH</name>
<dbReference type="Pfam" id="PF11559">
    <property type="entry name" value="ADIP"/>
    <property type="match status" value="1"/>
</dbReference>
<evidence type="ECO:0000256" key="6">
    <source>
        <dbReference type="ARBA" id="ARBA00022949"/>
    </source>
</evidence>
<feature type="coiled-coil region" evidence="9">
    <location>
        <begin position="255"/>
        <end position="289"/>
    </location>
</feature>
<evidence type="ECO:0000313" key="11">
    <source>
        <dbReference type="Proteomes" id="UP000008672"/>
    </source>
</evidence>
<evidence type="ECO:0000256" key="9">
    <source>
        <dbReference type="SAM" id="Coils"/>
    </source>
</evidence>
<keyword evidence="4" id="KW-0963">Cytoplasm</keyword>
<dbReference type="EMBL" id="AFYH01200091">
    <property type="status" value="NOT_ANNOTATED_CDS"/>
    <property type="molecule type" value="Genomic_DNA"/>
</dbReference>
<dbReference type="PANTHER" id="PTHR46507:SF5">
    <property type="entry name" value="AFADIN- AND ALPHA-ACTININ-BINDING PROTEIN-LIKE"/>
    <property type="match status" value="1"/>
</dbReference>
<evidence type="ECO:0000256" key="1">
    <source>
        <dbReference type="ARBA" id="ARBA00004536"/>
    </source>
</evidence>
<reference evidence="11" key="1">
    <citation type="submission" date="2011-08" db="EMBL/GenBank/DDBJ databases">
        <title>The draft genome of Latimeria chalumnae.</title>
        <authorList>
            <person name="Di Palma F."/>
            <person name="Alfoldi J."/>
            <person name="Johnson J."/>
            <person name="Berlin A."/>
            <person name="Gnerre S."/>
            <person name="Jaffe D."/>
            <person name="MacCallum I."/>
            <person name="Young S."/>
            <person name="Walker B.J."/>
            <person name="Lander E."/>
            <person name="Lindblad-Toh K."/>
        </authorList>
    </citation>
    <scope>NUCLEOTIDE SEQUENCE [LARGE SCALE GENOMIC DNA]</scope>
    <source>
        <strain evidence="11">Wild caught</strain>
    </source>
</reference>
<evidence type="ECO:0000256" key="7">
    <source>
        <dbReference type="ARBA" id="ARBA00023054"/>
    </source>
</evidence>
<dbReference type="GO" id="GO:0034451">
    <property type="term" value="C:centriolar satellite"/>
    <property type="evidence" value="ECO:0007669"/>
    <property type="project" value="UniProtKB-SubCell"/>
</dbReference>
<dbReference type="OMA" id="DRRNTKW"/>
<keyword evidence="7 9" id="KW-0175">Coiled coil</keyword>
<evidence type="ECO:0008006" key="12">
    <source>
        <dbReference type="Google" id="ProtNLM"/>
    </source>
</evidence>
<dbReference type="EMBL" id="AFYH01200093">
    <property type="status" value="NOT_ANNOTATED_CDS"/>
    <property type="molecule type" value="Genomic_DNA"/>
</dbReference>
<evidence type="ECO:0000256" key="4">
    <source>
        <dbReference type="ARBA" id="ARBA00022490"/>
    </source>
</evidence>
<reference evidence="10" key="2">
    <citation type="submission" date="2025-08" db="UniProtKB">
        <authorList>
            <consortium name="Ensembl"/>
        </authorList>
    </citation>
    <scope>IDENTIFICATION</scope>
</reference>
<dbReference type="GeneTree" id="ENSGT00390000007688"/>
<dbReference type="PANTHER" id="PTHR46507">
    <property type="entry name" value="AFADIN- AND ALPHA-ACTININ-BINDING PROTEIN"/>
    <property type="match status" value="1"/>
</dbReference>
<evidence type="ECO:0000313" key="10">
    <source>
        <dbReference type="Ensembl" id="ENSLACP00000009016.1"/>
    </source>
</evidence>
<dbReference type="EMBL" id="AFYH01200096">
    <property type="status" value="NOT_ANNOTATED_CDS"/>
    <property type="molecule type" value="Genomic_DNA"/>
</dbReference>
<evidence type="ECO:0000256" key="2">
    <source>
        <dbReference type="ARBA" id="ARBA00004607"/>
    </source>
</evidence>
<dbReference type="STRING" id="7897.ENSLACP00000009016"/>
<dbReference type="AlphaFoldDB" id="H3AH95"/>
<dbReference type="HOGENOM" id="CLU_031049_0_0_1"/>
<dbReference type="InParanoid" id="H3AH95"/>
<keyword evidence="8" id="KW-0206">Cytoskeleton</keyword>
<evidence type="ECO:0000256" key="8">
    <source>
        <dbReference type="ARBA" id="ARBA00023212"/>
    </source>
</evidence>
<dbReference type="eggNOG" id="KOG4176">
    <property type="taxonomic scope" value="Eukaryota"/>
</dbReference>
<evidence type="ECO:0000256" key="5">
    <source>
        <dbReference type="ARBA" id="ARBA00022889"/>
    </source>
</evidence>
<dbReference type="GO" id="GO:0035735">
    <property type="term" value="P:intraciliary transport involved in cilium assembly"/>
    <property type="evidence" value="ECO:0007669"/>
    <property type="project" value="TreeGrafter"/>
</dbReference>
<feature type="coiled-coil region" evidence="9">
    <location>
        <begin position="193"/>
        <end position="220"/>
    </location>
</feature>
<keyword evidence="11" id="KW-1185">Reference proteome</keyword>
<comment type="similarity">
    <text evidence="3">Belongs to the ADIP family.</text>
</comment>
<keyword evidence="6" id="KW-0965">Cell junction</keyword>
<protein>
    <recommendedName>
        <fullName evidence="12">SSX family member 2 interacting protein</fullName>
    </recommendedName>
</protein>
<dbReference type="EMBL" id="AFYH01200092">
    <property type="status" value="NOT_ANNOTATED_CDS"/>
    <property type="molecule type" value="Genomic_DNA"/>
</dbReference>
<accession>H3AH95</accession>
<dbReference type="EMBL" id="AFYH01200094">
    <property type="status" value="NOT_ANNOTATED_CDS"/>
    <property type="molecule type" value="Genomic_DNA"/>
</dbReference>
<proteinExistence type="inferred from homology"/>
<comment type="subcellular location">
    <subcellularLocation>
        <location evidence="1">Cell junction</location>
        <location evidence="1">Adherens junction</location>
    </subcellularLocation>
    <subcellularLocation>
        <location evidence="2">Cytoplasm</location>
        <location evidence="2">Cytoskeleton</location>
        <location evidence="2">Microtubule organizing center</location>
        <location evidence="2">Centrosome</location>
        <location evidence="2">Centriolar satellite</location>
    </subcellularLocation>
</comment>
<keyword evidence="5" id="KW-0130">Cell adhesion</keyword>